<dbReference type="HOGENOM" id="CLU_100939_0_0_11"/>
<gene>
    <name evidence="3" type="ordered locus">cauri_1434</name>
</gene>
<feature type="compositionally biased region" description="Basic and acidic residues" evidence="1">
    <location>
        <begin position="215"/>
        <end position="250"/>
    </location>
</feature>
<evidence type="ECO:0000313" key="4">
    <source>
        <dbReference type="Proteomes" id="UP000002077"/>
    </source>
</evidence>
<feature type="region of interest" description="Disordered" evidence="1">
    <location>
        <begin position="209"/>
        <end position="250"/>
    </location>
</feature>
<protein>
    <submittedName>
        <fullName evidence="3">Putative secreted protein</fullName>
    </submittedName>
</protein>
<dbReference type="STRING" id="548476.cauri_1434"/>
<dbReference type="EMBL" id="CP001601">
    <property type="protein sequence ID" value="ACP33027.1"/>
    <property type="molecule type" value="Genomic_DNA"/>
</dbReference>
<dbReference type="KEGG" id="car:cauri_1434"/>
<dbReference type="InterPro" id="IPR058248">
    <property type="entry name" value="Lxx211020-like"/>
</dbReference>
<accession>C3PGS3</accession>
<dbReference type="eggNOG" id="COG2847">
    <property type="taxonomic scope" value="Bacteria"/>
</dbReference>
<dbReference type="AlphaFoldDB" id="C3PGS3"/>
<feature type="chain" id="PRO_5038455288" evidence="2">
    <location>
        <begin position="37"/>
        <end position="250"/>
    </location>
</feature>
<organism evidence="3 4">
    <name type="scientific">Corynebacterium aurimucosum (strain ATCC 700975 / DSM 44827 / CIP 107346 / CN-1)</name>
    <name type="common">Corynebacterium nigricans</name>
    <dbReference type="NCBI Taxonomy" id="548476"/>
    <lineage>
        <taxon>Bacteria</taxon>
        <taxon>Bacillati</taxon>
        <taxon>Actinomycetota</taxon>
        <taxon>Actinomycetes</taxon>
        <taxon>Mycobacteriales</taxon>
        <taxon>Corynebacteriaceae</taxon>
        <taxon>Corynebacterium</taxon>
    </lineage>
</organism>
<feature type="region of interest" description="Disordered" evidence="1">
    <location>
        <begin position="51"/>
        <end position="79"/>
    </location>
</feature>
<dbReference type="Proteomes" id="UP000002077">
    <property type="component" value="Chromosome"/>
</dbReference>
<reference evidence="3 4" key="1">
    <citation type="journal article" date="2010" name="BMC Genomics">
        <title>Complete genome sequence and lifestyle of black-pigmented Corynebacterium aurimucosum ATCC 700975 (formerly C. nigricans CN-1) isolated from a vaginal swab of a woman with spontaneous abortion.</title>
        <authorList>
            <person name="Trost E."/>
            <person name="Gotker S."/>
            <person name="Schneider J."/>
            <person name="Schneiker-Bekel S."/>
            <person name="Szczepanowski R."/>
            <person name="Tilker A."/>
            <person name="Viehoever P."/>
            <person name="Arnold W."/>
            <person name="Bekel T."/>
            <person name="Blom J."/>
            <person name="Gartemann K.H."/>
            <person name="Linke B."/>
            <person name="Goesmann A."/>
            <person name="Puhler A."/>
            <person name="Shukla S.K."/>
            <person name="Tauch A."/>
        </authorList>
    </citation>
    <scope>NUCLEOTIDE SEQUENCE [LARGE SCALE GENOMIC DNA]</scope>
    <source>
        <strain evidence="4">ATCC 700975 / DSM 44827 / CIP 107346 / CN-1</strain>
    </source>
</reference>
<dbReference type="SUPFAM" id="SSF110087">
    <property type="entry name" value="DR1885-like metal-binding protein"/>
    <property type="match status" value="1"/>
</dbReference>
<dbReference type="InterPro" id="IPR007410">
    <property type="entry name" value="LpqE-like"/>
</dbReference>
<feature type="compositionally biased region" description="Low complexity" evidence="1">
    <location>
        <begin position="51"/>
        <end position="65"/>
    </location>
</feature>
<dbReference type="InterPro" id="IPR036182">
    <property type="entry name" value="PCuAC_sf"/>
</dbReference>
<name>C3PGS3_CORA7</name>
<dbReference type="Pfam" id="PF04314">
    <property type="entry name" value="PCuAC"/>
    <property type="match status" value="1"/>
</dbReference>
<dbReference type="Gene3D" id="2.60.40.1890">
    <property type="entry name" value="PCu(A)C copper chaperone"/>
    <property type="match status" value="1"/>
</dbReference>
<sequence length="250" mass="26523">MSRESIRTFLNYCYCRKACPMLNTRSFLRVSVAALAAGSLTLAACSPSEEDSAAAPSSAASSAENGAEKDKDAEASTSVSSSAESGVIFEDAVARAMEKDSDMTAIFGTLHNNTDKDINVVGFSSSVKAKHYEIHEVVDGVMQEKEGGFDIPAGESLELAPGGFHFMLMGVTEPVMAGETATLTLELADGSTIELGDIPVRTIGAGDEDYGDMGHMNHGDMDHGSMDNDEHMDHSDSADMSDMKKEEHAH</sequence>
<keyword evidence="2" id="KW-0732">Signal</keyword>
<dbReference type="PROSITE" id="PS51318">
    <property type="entry name" value="TAT"/>
    <property type="match status" value="1"/>
</dbReference>
<dbReference type="InterPro" id="IPR006311">
    <property type="entry name" value="TAT_signal"/>
</dbReference>
<evidence type="ECO:0000256" key="1">
    <source>
        <dbReference type="SAM" id="MobiDB-lite"/>
    </source>
</evidence>
<evidence type="ECO:0000313" key="3">
    <source>
        <dbReference type="EMBL" id="ACP33027.1"/>
    </source>
</evidence>
<keyword evidence="4" id="KW-1185">Reference proteome</keyword>
<dbReference type="PANTHER" id="PTHR36302">
    <property type="entry name" value="BLR7088 PROTEIN"/>
    <property type="match status" value="1"/>
</dbReference>
<dbReference type="PANTHER" id="PTHR36302:SF1">
    <property type="entry name" value="COPPER CHAPERONE PCU(A)C"/>
    <property type="match status" value="1"/>
</dbReference>
<evidence type="ECO:0000256" key="2">
    <source>
        <dbReference type="SAM" id="SignalP"/>
    </source>
</evidence>
<proteinExistence type="predicted"/>
<feature type="signal peptide" evidence="2">
    <location>
        <begin position="1"/>
        <end position="36"/>
    </location>
</feature>